<accession>A0ABR2KNC3</accession>
<protein>
    <submittedName>
        <fullName evidence="2">Uncharacterized protein</fullName>
    </submittedName>
</protein>
<name>A0ABR2KNC3_9EUKA</name>
<feature type="compositionally biased region" description="Acidic residues" evidence="1">
    <location>
        <begin position="590"/>
        <end position="601"/>
    </location>
</feature>
<comment type="caution">
    <text evidence="2">The sequence shown here is derived from an EMBL/GenBank/DDBJ whole genome shotgun (WGS) entry which is preliminary data.</text>
</comment>
<organism evidence="2 3">
    <name type="scientific">Tritrichomonas musculus</name>
    <dbReference type="NCBI Taxonomy" id="1915356"/>
    <lineage>
        <taxon>Eukaryota</taxon>
        <taxon>Metamonada</taxon>
        <taxon>Parabasalia</taxon>
        <taxon>Tritrichomonadida</taxon>
        <taxon>Tritrichomonadidae</taxon>
        <taxon>Tritrichomonas</taxon>
    </lineage>
</organism>
<dbReference type="EMBL" id="JAPFFF010000004">
    <property type="protein sequence ID" value="KAK8892642.1"/>
    <property type="molecule type" value="Genomic_DNA"/>
</dbReference>
<keyword evidence="3" id="KW-1185">Reference proteome</keyword>
<sequence length="707" mass="80446">MAKNKRFGTFCYEQKLFWGCWEHFLGVFWLKSQDGRQHVLVYTSVHINCIYTKNEIDKLLSDVTASLSEEKDSYLSLKESDQLYLYKPSSVSQTSEYYVMSWDIDPDYNIPLQTNFVFKDYLFGHTWSLIWDGNAWTGNNVVNLSFAKQSTYCNNNGRPGLIIQHTDYMAKWMACFEDTLQLNYATQLAKYVTNWRVMYNDGTITDLADAEVTLSEAPQYIINNINCDVQQWYVRPPSSIKKDGMLYLMADINIDGYVTPLKWDLHPSSAINAGMLATWNDNPVIESLAYVREVKHSNKIIEPSQRKNIHIYIEKKYFEQLPSTADETYSPFEVMVIQQFYEVQPDPRNCSTLTTDYNIHSSKIIWADNIMTMQRDLNVVGGTVDVLAYDYTVLKAIINGIQEQLRLQAAYNEYTDSIRKGLEVAGNILKILDGTVSLLSDVSNMSVTGDDMTVQTYRTEEFHFPGFGGGGGGDYPDKGLSGKFMLDMDASAGNQILRRFIPTETTIPATTSNLSATSLVFQAIDALTQIGDATTTIAAGGLTFDRLPTIVDNTRTIIQSVQTLTDTARELRRRWRERNGNTITDHETTNEDEMELDDLSDDDDDITQEPYSMITHSTTTNATSSDVNESNTLFGDYTLESFSDLTNEQLLALTYDDIDIRQIGNTIVVSRVSTHKTIYVRRVDRVRTVITADYVRLYSQRHVIVHV</sequence>
<gene>
    <name evidence="2" type="ORF">M9Y10_029881</name>
</gene>
<dbReference type="Proteomes" id="UP001470230">
    <property type="component" value="Unassembled WGS sequence"/>
</dbReference>
<reference evidence="2 3" key="1">
    <citation type="submission" date="2024-04" db="EMBL/GenBank/DDBJ databases">
        <title>Tritrichomonas musculus Genome.</title>
        <authorList>
            <person name="Alves-Ferreira E."/>
            <person name="Grigg M."/>
            <person name="Lorenzi H."/>
            <person name="Galac M."/>
        </authorList>
    </citation>
    <scope>NUCLEOTIDE SEQUENCE [LARGE SCALE GENOMIC DNA]</scope>
    <source>
        <strain evidence="2 3">EAF2021</strain>
    </source>
</reference>
<evidence type="ECO:0000313" key="3">
    <source>
        <dbReference type="Proteomes" id="UP001470230"/>
    </source>
</evidence>
<evidence type="ECO:0000313" key="2">
    <source>
        <dbReference type="EMBL" id="KAK8892642.1"/>
    </source>
</evidence>
<feature type="region of interest" description="Disordered" evidence="1">
    <location>
        <begin position="579"/>
        <end position="601"/>
    </location>
</feature>
<proteinExistence type="predicted"/>
<evidence type="ECO:0000256" key="1">
    <source>
        <dbReference type="SAM" id="MobiDB-lite"/>
    </source>
</evidence>